<accession>A0ABQ6B640</accession>
<dbReference type="Proteomes" id="UP001156905">
    <property type="component" value="Unassembled WGS sequence"/>
</dbReference>
<protein>
    <recommendedName>
        <fullName evidence="3">IcmF-related N-terminal domain-containing protein</fullName>
    </recommendedName>
</protein>
<gene>
    <name evidence="1" type="ORF">GCM10007857_42380</name>
</gene>
<name>A0ABQ6B640_9BRAD</name>
<proteinExistence type="predicted"/>
<keyword evidence="2" id="KW-1185">Reference proteome</keyword>
<evidence type="ECO:0000313" key="1">
    <source>
        <dbReference type="EMBL" id="GLR87527.1"/>
    </source>
</evidence>
<comment type="caution">
    <text evidence="1">The sequence shown here is derived from an EMBL/GenBank/DDBJ whole genome shotgun (WGS) entry which is preliminary data.</text>
</comment>
<dbReference type="EMBL" id="BSOW01000014">
    <property type="protein sequence ID" value="GLR87527.1"/>
    <property type="molecule type" value="Genomic_DNA"/>
</dbReference>
<dbReference type="RefSeq" id="WP_284268411.1">
    <property type="nucleotide sequence ID" value="NZ_BSOW01000014.1"/>
</dbReference>
<evidence type="ECO:0008006" key="3">
    <source>
        <dbReference type="Google" id="ProtNLM"/>
    </source>
</evidence>
<evidence type="ECO:0000313" key="2">
    <source>
        <dbReference type="Proteomes" id="UP001156905"/>
    </source>
</evidence>
<reference evidence="2" key="1">
    <citation type="journal article" date="2019" name="Int. J. Syst. Evol. Microbiol.">
        <title>The Global Catalogue of Microorganisms (GCM) 10K type strain sequencing project: providing services to taxonomists for standard genome sequencing and annotation.</title>
        <authorList>
            <consortium name="The Broad Institute Genomics Platform"/>
            <consortium name="The Broad Institute Genome Sequencing Center for Infectious Disease"/>
            <person name="Wu L."/>
            <person name="Ma J."/>
        </authorList>
    </citation>
    <scope>NUCLEOTIDE SEQUENCE [LARGE SCALE GENOMIC DNA]</scope>
    <source>
        <strain evidence="2">NBRC 102520</strain>
    </source>
</reference>
<sequence>MDDDLKFKFTADRFGFSAESDTFGSVYVRDLEAALKHLRDSIEKLFGDPGTAFNLLGNAGLLPRYPDWATIDGMRAFVSDFNQGAIVLPGGTLWNDEEARNIVISLRQYLSQLENWAPVLKLGIWLSLIASAGSVGDNPLARRRCGLQTLGQIFQFDLADPIQEISPRLTDLKQAAGIGTVSDDSKSKPVIAANWTAENPSWQSLFAKGSEMAASSVPAFSDKPSQLVNWLTQLDVDLGPFLDLRSGAIGAWSEVERDYWAQWIWSNDGPPKRQPKLPRVTVVDLMYTACHGGIPFVPPLGGNLSVAQWSRILAEALERDVPKQDVKASAASNLYVPELGSLKRAGEELELREPVLVICPSSVRSRASAWQPQPGIRAVALASRDVLRADSHAGYGVVGSESRTRPDPLAAALRDQTGGASVIQFIELDDQEDPVGDESVPIRISWPSISLFYFGFGRDGKKPFLPSPHGVGDLLKIARERFSDRLPSDLEGRSFWARLSFFLRRPWYSQLRLMRAFLWWLRGQR</sequence>
<organism evidence="1 2">
    <name type="scientific">Bradyrhizobium iriomotense</name>
    <dbReference type="NCBI Taxonomy" id="441950"/>
    <lineage>
        <taxon>Bacteria</taxon>
        <taxon>Pseudomonadati</taxon>
        <taxon>Pseudomonadota</taxon>
        <taxon>Alphaproteobacteria</taxon>
        <taxon>Hyphomicrobiales</taxon>
        <taxon>Nitrobacteraceae</taxon>
        <taxon>Bradyrhizobium</taxon>
    </lineage>
</organism>